<reference evidence="1" key="2">
    <citation type="submission" date="2025-09" db="UniProtKB">
        <authorList>
            <consortium name="Ensembl"/>
        </authorList>
    </citation>
    <scope>IDENTIFICATION</scope>
</reference>
<reference evidence="1" key="1">
    <citation type="submission" date="2025-08" db="UniProtKB">
        <authorList>
            <consortium name="Ensembl"/>
        </authorList>
    </citation>
    <scope>IDENTIFICATION</scope>
</reference>
<accession>A0A8C9X547</accession>
<protein>
    <submittedName>
        <fullName evidence="1">Uncharacterized protein</fullName>
    </submittedName>
</protein>
<dbReference type="AlphaFoldDB" id="A0A8C9X547"/>
<evidence type="ECO:0000313" key="1">
    <source>
        <dbReference type="Ensembl" id="ENSSLUP00000005346.1"/>
    </source>
</evidence>
<sequence>DALYLVNVRAAEISRCSFQTVKARRSANIECTLKSDLYKRVWYKVNTEKGLQLIFLRSHRHYQSNVDISNSHLSISEHGKLNEIHSGSLKTVQPGRLGALSGSVHTGRCAGEHICVTVAEKNLHHSAPQLIYTWNLRAARGLRGRRIAWYELILRNISSDELKPFYCSEKIQGYFQTVLISCISAEISLKHIWLHSAVTGIDFFVSSEAKDGSSEGNQTTDTVTYAAVCSAPRRLPTRQARGKYCGDSVVYSNISYCQQNRQVERQTNQGE</sequence>
<organism evidence="1 2">
    <name type="scientific">Sander lucioperca</name>
    <name type="common">Pike-perch</name>
    <name type="synonym">Perca lucioperca</name>
    <dbReference type="NCBI Taxonomy" id="283035"/>
    <lineage>
        <taxon>Eukaryota</taxon>
        <taxon>Metazoa</taxon>
        <taxon>Chordata</taxon>
        <taxon>Craniata</taxon>
        <taxon>Vertebrata</taxon>
        <taxon>Euteleostomi</taxon>
        <taxon>Actinopterygii</taxon>
        <taxon>Neopterygii</taxon>
        <taxon>Teleostei</taxon>
        <taxon>Neoteleostei</taxon>
        <taxon>Acanthomorphata</taxon>
        <taxon>Eupercaria</taxon>
        <taxon>Perciformes</taxon>
        <taxon>Percoidei</taxon>
        <taxon>Percidae</taxon>
        <taxon>Luciopercinae</taxon>
        <taxon>Sander</taxon>
    </lineage>
</organism>
<dbReference type="Ensembl" id="ENSSLUT00000005491.1">
    <property type="protein sequence ID" value="ENSSLUP00000005346.1"/>
    <property type="gene ID" value="ENSSLUG00000002385.1"/>
</dbReference>
<keyword evidence="2" id="KW-1185">Reference proteome</keyword>
<proteinExistence type="predicted"/>
<evidence type="ECO:0000313" key="2">
    <source>
        <dbReference type="Proteomes" id="UP000694568"/>
    </source>
</evidence>
<name>A0A8C9X547_SANLU</name>
<dbReference type="Proteomes" id="UP000694568">
    <property type="component" value="Unplaced"/>
</dbReference>